<evidence type="ECO:0000313" key="3">
    <source>
        <dbReference type="Proteomes" id="UP000177811"/>
    </source>
</evidence>
<accession>A0A1G2KPC9</accession>
<proteinExistence type="predicted"/>
<keyword evidence="1" id="KW-0732">Signal</keyword>
<feature type="signal peptide" evidence="1">
    <location>
        <begin position="1"/>
        <end position="28"/>
    </location>
</feature>
<organism evidence="2 3">
    <name type="scientific">Candidatus Sungbacteria bacterium RIFCSPHIGHO2_02_FULL_51_29</name>
    <dbReference type="NCBI Taxonomy" id="1802273"/>
    <lineage>
        <taxon>Bacteria</taxon>
        <taxon>Candidatus Sungiibacteriota</taxon>
    </lineage>
</organism>
<evidence type="ECO:0000256" key="1">
    <source>
        <dbReference type="SAM" id="SignalP"/>
    </source>
</evidence>
<protein>
    <recommendedName>
        <fullName evidence="4">Lipocalin-like domain-containing protein</fullName>
    </recommendedName>
</protein>
<dbReference type="AlphaFoldDB" id="A0A1G2KPC9"/>
<sequence>MRRVGAVVLVLSLLFAASAALVSANATACPPLDASKAEWVLTYWGEKYDGSLIIKRFSFEPDLLKRVTVAHKAPCFVDTRSFGLGKEEQPLMRFESDGRGGGVATLYTERGARVTGANIGVVSEYTNARRDMVMTLKDKNGVVIAERRVAIPKERGLEIYVDPKQ</sequence>
<gene>
    <name evidence="2" type="ORF">A3C16_02850</name>
</gene>
<evidence type="ECO:0008006" key="4">
    <source>
        <dbReference type="Google" id="ProtNLM"/>
    </source>
</evidence>
<dbReference type="Proteomes" id="UP000177811">
    <property type="component" value="Unassembled WGS sequence"/>
</dbReference>
<reference evidence="2 3" key="1">
    <citation type="journal article" date="2016" name="Nat. Commun.">
        <title>Thousands of microbial genomes shed light on interconnected biogeochemical processes in an aquifer system.</title>
        <authorList>
            <person name="Anantharaman K."/>
            <person name="Brown C.T."/>
            <person name="Hug L.A."/>
            <person name="Sharon I."/>
            <person name="Castelle C.J."/>
            <person name="Probst A.J."/>
            <person name="Thomas B.C."/>
            <person name="Singh A."/>
            <person name="Wilkins M.J."/>
            <person name="Karaoz U."/>
            <person name="Brodie E.L."/>
            <person name="Williams K.H."/>
            <person name="Hubbard S.S."/>
            <person name="Banfield J.F."/>
        </authorList>
    </citation>
    <scope>NUCLEOTIDE SEQUENCE [LARGE SCALE GENOMIC DNA]</scope>
</reference>
<name>A0A1G2KPC9_9BACT</name>
<comment type="caution">
    <text evidence="2">The sequence shown here is derived from an EMBL/GenBank/DDBJ whole genome shotgun (WGS) entry which is preliminary data.</text>
</comment>
<feature type="chain" id="PRO_5009583423" description="Lipocalin-like domain-containing protein" evidence="1">
    <location>
        <begin position="29"/>
        <end position="165"/>
    </location>
</feature>
<dbReference type="EMBL" id="MHQL01000067">
    <property type="protein sequence ID" value="OHA01245.1"/>
    <property type="molecule type" value="Genomic_DNA"/>
</dbReference>
<evidence type="ECO:0000313" key="2">
    <source>
        <dbReference type="EMBL" id="OHA01245.1"/>
    </source>
</evidence>